<dbReference type="Proteomes" id="UP000308836">
    <property type="component" value="Unassembled WGS sequence"/>
</dbReference>
<keyword evidence="1" id="KW-0067">ATP-binding</keyword>
<dbReference type="EMBL" id="SRYG01000007">
    <property type="protein sequence ID" value="TGY66360.1"/>
    <property type="molecule type" value="Genomic_DNA"/>
</dbReference>
<keyword evidence="2" id="KW-1185">Reference proteome</keyword>
<evidence type="ECO:0000313" key="2">
    <source>
        <dbReference type="Proteomes" id="UP000308836"/>
    </source>
</evidence>
<organism evidence="1 2">
    <name type="scientific">Dubosiella muris</name>
    <dbReference type="NCBI Taxonomy" id="3038133"/>
    <lineage>
        <taxon>Bacteria</taxon>
        <taxon>Bacillati</taxon>
        <taxon>Bacillota</taxon>
        <taxon>Erysipelotrichia</taxon>
        <taxon>Erysipelotrichales</taxon>
        <taxon>Erysipelotrichaceae</taxon>
        <taxon>Dubosiella</taxon>
    </lineage>
</organism>
<accession>A0AC61R9R2</accession>
<protein>
    <submittedName>
        <fullName evidence="1">ATP-binding cassette domain-containing protein</fullName>
    </submittedName>
</protein>
<sequence>MEDKKQQLNKIQYYWEAYKKYLNDNYDILKGFYLDTFKLRTTDNVNGKPVIYSEDRFDELYKNDCGYVNRQIEFLNSLINLDIVKENMLSKHMNNLIDECILLYNQYLQSDYMQNENNLLSSNDSELLVFGNQYIFYELLYYEDLSKIFASIILLQDFSKYKNDIVLIGGNGSGKTSLANALKGEDKQYISVIPAQKNLFFSLNDSNVLTTRMLDLEKMLLENNINKSKTFNDYEYFCFQNNQFTKLIIAMGANHVSYLTECHDKGIKSENDKTVFDKTRRIFNTLFPNIQLKYNPESFQHLFCEKGDKHYHVNGLSEGEKSVLYYIMSVLMAKKDSFIVVDEPETYLNPSLTNTLWDLLLEERKDCQFIFITHSIDFVLGRNGIQIAWIKEFEYPNKWEFDFLDNNFELPQTLMTEILGSNKPIVFCEGDDKSSLDYYIYRAILGEKYTIIPVGGHHEVVRYRSVLSKMTWLNAEAYGIIDGDNHSKGYIENAQSNNIVVIPVNEIEMLLLDDSVLNGVLKIFFPQDYSDRIKEFKNKFFSIVEKKIERIALTSTKTAIDEKLATQKIEEDSSLERMKSNLQEITNFNIEGVYESKILEIKEIIQERDYEKLLLICNLKKEISKGLANKELDNDYIEKAKQQILTNASLKLTLRNKYLNF</sequence>
<keyword evidence="1" id="KW-0547">Nucleotide-binding</keyword>
<evidence type="ECO:0000313" key="1">
    <source>
        <dbReference type="EMBL" id="TGY66360.1"/>
    </source>
</evidence>
<proteinExistence type="predicted"/>
<gene>
    <name evidence="1" type="ORF">E5336_04685</name>
</gene>
<reference evidence="1" key="1">
    <citation type="submission" date="2019-04" db="EMBL/GenBank/DDBJ databases">
        <title>Microbes associate with the intestines of laboratory mice.</title>
        <authorList>
            <person name="Navarre W."/>
            <person name="Wong E."/>
            <person name="Huang K."/>
            <person name="Tropini C."/>
            <person name="Ng K."/>
            <person name="Yu B."/>
        </authorList>
    </citation>
    <scope>NUCLEOTIDE SEQUENCE</scope>
    <source>
        <strain evidence="1">NM09_H32</strain>
    </source>
</reference>
<comment type="caution">
    <text evidence="1">The sequence shown here is derived from an EMBL/GenBank/DDBJ whole genome shotgun (WGS) entry which is preliminary data.</text>
</comment>
<name>A0AC61R9R2_9FIRM</name>